<dbReference type="EMBL" id="PKPP01011095">
    <property type="protein sequence ID" value="PWA44792.1"/>
    <property type="molecule type" value="Genomic_DNA"/>
</dbReference>
<name>A0A2U1L731_ARTAN</name>
<dbReference type="Proteomes" id="UP000245207">
    <property type="component" value="Unassembled WGS sequence"/>
</dbReference>
<keyword evidence="2" id="KW-1185">Reference proteome</keyword>
<dbReference type="Gene3D" id="2.40.50.100">
    <property type="match status" value="2"/>
</dbReference>
<proteinExistence type="predicted"/>
<dbReference type="InterPro" id="IPR011009">
    <property type="entry name" value="Kinase-like_dom_sf"/>
</dbReference>
<dbReference type="AlphaFoldDB" id="A0A2U1L731"/>
<reference evidence="1 2" key="1">
    <citation type="journal article" date="2018" name="Mol. Plant">
        <title>The genome of Artemisia annua provides insight into the evolution of Asteraceae family and artemisinin biosynthesis.</title>
        <authorList>
            <person name="Shen Q."/>
            <person name="Zhang L."/>
            <person name="Liao Z."/>
            <person name="Wang S."/>
            <person name="Yan T."/>
            <person name="Shi P."/>
            <person name="Liu M."/>
            <person name="Fu X."/>
            <person name="Pan Q."/>
            <person name="Wang Y."/>
            <person name="Lv Z."/>
            <person name="Lu X."/>
            <person name="Zhang F."/>
            <person name="Jiang W."/>
            <person name="Ma Y."/>
            <person name="Chen M."/>
            <person name="Hao X."/>
            <person name="Li L."/>
            <person name="Tang Y."/>
            <person name="Lv G."/>
            <person name="Zhou Y."/>
            <person name="Sun X."/>
            <person name="Brodelius P.E."/>
            <person name="Rose J.K.C."/>
            <person name="Tang K."/>
        </authorList>
    </citation>
    <scope>NUCLEOTIDE SEQUENCE [LARGE SCALE GENOMIC DNA]</scope>
    <source>
        <strain evidence="2">cv. Huhao1</strain>
        <tissue evidence="1">Leaf</tissue>
    </source>
</reference>
<evidence type="ECO:0000313" key="1">
    <source>
        <dbReference type="EMBL" id="PWA44792.1"/>
    </source>
</evidence>
<organism evidence="1 2">
    <name type="scientific">Artemisia annua</name>
    <name type="common">Sweet wormwood</name>
    <dbReference type="NCBI Taxonomy" id="35608"/>
    <lineage>
        <taxon>Eukaryota</taxon>
        <taxon>Viridiplantae</taxon>
        <taxon>Streptophyta</taxon>
        <taxon>Embryophyta</taxon>
        <taxon>Tracheophyta</taxon>
        <taxon>Spermatophyta</taxon>
        <taxon>Magnoliopsida</taxon>
        <taxon>eudicotyledons</taxon>
        <taxon>Gunneridae</taxon>
        <taxon>Pentapetalae</taxon>
        <taxon>asterids</taxon>
        <taxon>campanulids</taxon>
        <taxon>Asterales</taxon>
        <taxon>Asteraceae</taxon>
        <taxon>Asteroideae</taxon>
        <taxon>Anthemideae</taxon>
        <taxon>Artemisiinae</taxon>
        <taxon>Artemisia</taxon>
    </lineage>
</organism>
<dbReference type="STRING" id="35608.A0A2U1L731"/>
<dbReference type="SUPFAM" id="SSF56112">
    <property type="entry name" value="Protein kinase-like (PK-like)"/>
    <property type="match status" value="1"/>
</dbReference>
<accession>A0A2U1L731</accession>
<evidence type="ECO:0000313" key="2">
    <source>
        <dbReference type="Proteomes" id="UP000245207"/>
    </source>
</evidence>
<protein>
    <submittedName>
        <fullName evidence="1">Ferrochelatase</fullName>
    </submittedName>
</protein>
<gene>
    <name evidence="1" type="ORF">CTI12_AA523320</name>
</gene>
<comment type="caution">
    <text evidence="1">The sequence shown here is derived from an EMBL/GenBank/DDBJ whole genome shotgun (WGS) entry which is preliminary data.</text>
</comment>
<sequence length="766" mass="87040">MSSRIPVAIIQSWYQREGYVKSMADLIQKELLSFGSPEERHMFFVIMKFAAHDILQCPWSIAGHIRNMSVIGYRDQGRRASKNPYIKDASDNGVDRIGGPRPKSAGDLRLFLKRIEAIKPIPVLKFAMDIARINHNQLFTEILSLGIYDVFGNSSEVCFCTILKVSKRVKQGRNMSYHDTTWTYVAPEEVNYWFRDFLLWRKVFLSFGKDKLTTRKGVENGHFQLSHSGKRYKRLILTDTQLFGHRNSFSYILGRQQSLSGLLLLIINFYHLLAAHPDTEPTRMLVVNKFDLESIRAVSVEELSRNRFRQQIHHLTMYRSATTLKVISMLKEQTAIANSKCCGFCSCSGCICCYMENSADLIFVIGAVYYAIFFVGMNNSHKPASCRLRKNRILSKKRSRDVLLITLCHATGHTISTHVNVEIPGHGTTEIEGEDVETICGVIDCVNKLVYVRTLRARENSADLIFVIGAVYYAIFFVGECRDTCQMGEKVAKIVFVMIMYLFRGHGTTEIEGEDVETVCGVIDCVNKLVYVRTLRARSASSVVSNCVTILEKYVLEGAIIQYDIQYVLHEKGTKSTTMEKKPRNSNGDGKVTMIISTDGECQQRLCPTSNLSRKQKSMGYAGCIDKLTGVAGFTYGRLGPISFKVPTIFSRMNELQKKDEVSLLRIFYRMWGKQPEWMAPEVLRAESSNEKPDVYSFGYSKGHMLFVACNTKVQNIVRNQKACRNSFDAICPVKQRGIDPDQLDKMEDTAQDFNNTDTYYRDGSC</sequence>